<keyword evidence="1" id="KW-0472">Membrane</keyword>
<proteinExistence type="predicted"/>
<dbReference type="Proteomes" id="UP000832011">
    <property type="component" value="Chromosome"/>
</dbReference>
<accession>A0ABY4E511</accession>
<dbReference type="RefSeq" id="WP_058304911.1">
    <property type="nucleotide sequence ID" value="NZ_CABKVG010000005.1"/>
</dbReference>
<evidence type="ECO:0000313" key="4">
    <source>
        <dbReference type="Proteomes" id="UP000832011"/>
    </source>
</evidence>
<feature type="transmembrane region" description="Helical" evidence="1">
    <location>
        <begin position="357"/>
        <end position="381"/>
    </location>
</feature>
<keyword evidence="1" id="KW-0812">Transmembrane</keyword>
<dbReference type="EMBL" id="CP091511">
    <property type="protein sequence ID" value="UOO90584.1"/>
    <property type="molecule type" value="Genomic_DNA"/>
</dbReference>
<sequence length="391" mass="46282">MLRSNKLKFFTLYLLFWVLPIAFISNKYAYEIYEFNSSMRVLLTQGSTKHRTFNEKGLPVSYSPKIGEFVSPFYVVHYSIIYSDNLSDTDKFQKQNQYHWRHDPSIAYWNVHPETNDQTKNRQSFKNSVDWIIQNIQYDHNGNAHLFYSFDWPYRGYPNNKIKAPWWSGLTDAYAIIPLLRAADIYGDEKYAKLAGELYRSVTASYHNGGSRTELNQQIWIEEYLDTQVQKDTDLAYVFNGMVYSTYGIKSYEDYQNFDNTKALQQKLINSIFNNVHMFDNHGWSYYDLYGTKNNIKYHKVHAILLDNLMHDFSKELSQLDKQKIKQLQEISNTWNNSLTNSGIYYGLYGEKNSFAYYNFLLSIILLLILPILLLLLTRFIKNFVLKIHKK</sequence>
<organism evidence="3 4">
    <name type="scientific">Vitreoscilla massiliensis</name>
    <dbReference type="NCBI Taxonomy" id="1689272"/>
    <lineage>
        <taxon>Bacteria</taxon>
        <taxon>Pseudomonadati</taxon>
        <taxon>Pseudomonadota</taxon>
        <taxon>Betaproteobacteria</taxon>
        <taxon>Neisseriales</taxon>
        <taxon>Neisseriaceae</taxon>
        <taxon>Vitreoscilla</taxon>
    </lineage>
</organism>
<gene>
    <name evidence="3" type="ORF">LVJ82_06310</name>
</gene>
<keyword evidence="1" id="KW-1133">Transmembrane helix</keyword>
<feature type="domain" description="D-glucuronyl C5-epimerase C-terminal" evidence="2">
    <location>
        <begin position="145"/>
        <end position="313"/>
    </location>
</feature>
<dbReference type="Pfam" id="PF06662">
    <property type="entry name" value="C5-epim_C"/>
    <property type="match status" value="1"/>
</dbReference>
<keyword evidence="4" id="KW-1185">Reference proteome</keyword>
<evidence type="ECO:0000313" key="3">
    <source>
        <dbReference type="EMBL" id="UOO90584.1"/>
    </source>
</evidence>
<evidence type="ECO:0000256" key="1">
    <source>
        <dbReference type="SAM" id="Phobius"/>
    </source>
</evidence>
<name>A0ABY4E511_9NEIS</name>
<reference evidence="3 4" key="1">
    <citation type="journal article" date="2022" name="Res Sq">
        <title>Evolution of multicellular longitudinally dividing oral cavity symbionts (Neisseriaceae).</title>
        <authorList>
            <person name="Nyongesa S."/>
            <person name="Weber P."/>
            <person name="Bernet E."/>
            <person name="Pullido F."/>
            <person name="Nieckarz M."/>
            <person name="Delaby M."/>
            <person name="Nieves C."/>
            <person name="Viehboeck T."/>
            <person name="Krause N."/>
            <person name="Rivera-Millot A."/>
            <person name="Nakamura A."/>
            <person name="Vischer N."/>
            <person name="VanNieuwenhze M."/>
            <person name="Brun Y."/>
            <person name="Cava F."/>
            <person name="Bulgheresi S."/>
            <person name="Veyrier F."/>
        </authorList>
    </citation>
    <scope>NUCLEOTIDE SEQUENCE [LARGE SCALE GENOMIC DNA]</scope>
    <source>
        <strain evidence="3 4">SN4</strain>
    </source>
</reference>
<evidence type="ECO:0000259" key="2">
    <source>
        <dbReference type="Pfam" id="PF06662"/>
    </source>
</evidence>
<dbReference type="InterPro" id="IPR010598">
    <property type="entry name" value="C5-epim_C"/>
</dbReference>
<protein>
    <submittedName>
        <fullName evidence="3">D-glucuronyl C5-epimerase family protein</fullName>
    </submittedName>
</protein>